<reference evidence="2 3" key="1">
    <citation type="submission" date="2016-10" db="EMBL/GenBank/DDBJ databases">
        <authorList>
            <person name="de Groot N.N."/>
        </authorList>
    </citation>
    <scope>NUCLEOTIDE SEQUENCE [LARGE SCALE GENOMIC DNA]</scope>
    <source>
        <strain evidence="2 3">ATCC 35022</strain>
    </source>
</reference>
<evidence type="ECO:0000313" key="2">
    <source>
        <dbReference type="EMBL" id="SDB16305.1"/>
    </source>
</evidence>
<dbReference type="RefSeq" id="WP_175478313.1">
    <property type="nucleotide sequence ID" value="NZ_FMXQ01000002.1"/>
</dbReference>
<feature type="region of interest" description="Disordered" evidence="1">
    <location>
        <begin position="24"/>
        <end position="51"/>
    </location>
</feature>
<sequence length="51" mass="5216">MAVGDQRAGGDRLDNPAAFWHDFGHGVGAESRNPGGGHEVVRQTLDGDAGG</sequence>
<organism evidence="2 3">
    <name type="scientific">Bauldia litoralis</name>
    <dbReference type="NCBI Taxonomy" id="665467"/>
    <lineage>
        <taxon>Bacteria</taxon>
        <taxon>Pseudomonadati</taxon>
        <taxon>Pseudomonadota</taxon>
        <taxon>Alphaproteobacteria</taxon>
        <taxon>Hyphomicrobiales</taxon>
        <taxon>Kaistiaceae</taxon>
        <taxon>Bauldia</taxon>
    </lineage>
</organism>
<dbReference type="STRING" id="665467.SAMN02982931_01293"/>
<dbReference type="EMBL" id="FMXQ01000002">
    <property type="protein sequence ID" value="SDB16305.1"/>
    <property type="molecule type" value="Genomic_DNA"/>
</dbReference>
<dbReference type="AlphaFoldDB" id="A0A1G6B6N0"/>
<dbReference type="Proteomes" id="UP000199071">
    <property type="component" value="Unassembled WGS sequence"/>
</dbReference>
<name>A0A1G6B6N0_9HYPH</name>
<protein>
    <submittedName>
        <fullName evidence="2">Uncharacterized protein</fullName>
    </submittedName>
</protein>
<gene>
    <name evidence="2" type="ORF">SAMN02982931_01293</name>
</gene>
<evidence type="ECO:0000256" key="1">
    <source>
        <dbReference type="SAM" id="MobiDB-lite"/>
    </source>
</evidence>
<keyword evidence="3" id="KW-1185">Reference proteome</keyword>
<evidence type="ECO:0000313" key="3">
    <source>
        <dbReference type="Proteomes" id="UP000199071"/>
    </source>
</evidence>
<accession>A0A1G6B6N0</accession>
<proteinExistence type="predicted"/>